<comment type="caution">
    <text evidence="1">The sequence shown here is derived from an EMBL/GenBank/DDBJ whole genome shotgun (WGS) entry which is preliminary data.</text>
</comment>
<sequence>MSSLPRLHLGWFAILWLGLIGTMSMARAEPPVISAAHGKAVAGYDVVTYFSADTPLPGDPSHAVVWKGAVWQFVSRKNREQFEANPRAYAPQYGGYCAFGVAQGLVLETDPMLYQIEDGKLYLIHNKAVWGRWVEDMAGYIAEADAKWPAVLRND</sequence>
<proteinExistence type="predicted"/>
<dbReference type="NCBIfam" id="NF041384">
    <property type="entry name" value="YHS_seleno_dom"/>
    <property type="match status" value="1"/>
</dbReference>
<dbReference type="EMBL" id="JASMWN010000017">
    <property type="protein sequence ID" value="MDU9005926.1"/>
    <property type="molecule type" value="Genomic_DNA"/>
</dbReference>
<accession>A0ABU3VIB9</accession>
<name>A0ABU3VIB9_9RHOB</name>
<keyword evidence="2" id="KW-1185">Reference proteome</keyword>
<dbReference type="Proteomes" id="UP001255416">
    <property type="component" value="Unassembled WGS sequence"/>
</dbReference>
<evidence type="ECO:0000313" key="2">
    <source>
        <dbReference type="Proteomes" id="UP001255416"/>
    </source>
</evidence>
<organism evidence="1 2">
    <name type="scientific">Sedimentitalea todarodis</name>
    <dbReference type="NCBI Taxonomy" id="1631240"/>
    <lineage>
        <taxon>Bacteria</taxon>
        <taxon>Pseudomonadati</taxon>
        <taxon>Pseudomonadota</taxon>
        <taxon>Alphaproteobacteria</taxon>
        <taxon>Rhodobacterales</taxon>
        <taxon>Paracoccaceae</taxon>
        <taxon>Sedimentitalea</taxon>
    </lineage>
</organism>
<evidence type="ECO:0000313" key="1">
    <source>
        <dbReference type="EMBL" id="MDU9005926.1"/>
    </source>
</evidence>
<gene>
    <name evidence="1" type="ORF">QO231_19000</name>
</gene>
<reference evidence="2" key="1">
    <citation type="submission" date="2023-05" db="EMBL/GenBank/DDBJ databases">
        <title>Sedimentitalea sp. nov. JM2-8.</title>
        <authorList>
            <person name="Huang J."/>
        </authorList>
    </citation>
    <scope>NUCLEOTIDE SEQUENCE [LARGE SCALE GENOMIC DNA]</scope>
    <source>
        <strain evidence="2">KHS03</strain>
    </source>
</reference>
<dbReference type="RefSeq" id="WP_316780069.1">
    <property type="nucleotide sequence ID" value="NZ_JASMWN010000017.1"/>
</dbReference>
<protein>
    <submittedName>
        <fullName evidence="1">YHS domain-containing (Seleno)protein</fullName>
    </submittedName>
</protein>